<sequence>MVVVVSLLGHNATPTVLDATLKATGLTLICFESDNAILRGSHCLRFVSIKKLRVEHAAVSPSTPPSETPDQNPKIVGGSAASEGQFPYQVSLRYQDHHFCGGSVVNNRWILTAAHCLSGLNDKNITVVVGSTTLDKGGDKYTSTKKVMHPGYSPTLIWNDIGLIQVDKDIVFGDNVQPIALSTHNFNKSNYPATLSGWGTTNYPGDAPNELQHIELMVIDQKECLNASFRVTSNNICTLNKKGEGACHGDSGGPLVADGVQIGVVSWGIPCAKGRPDVFTRPSAYINWINKYIKTRLGERMVSMSSMLVETVSINYEDFNESFLTCGTCLCVYDGSEHTPKLLPCSHTVCLHCLTRIAASQTRETGAFRCPICRELITIPRGGVSALPPSFLVNQLLDLMSRQRREVIPKCSVHINQELLFCETCDTVFCTVCTGGTHAGTSPGCTEHTIIPFSIAIKRMSEILLYKANECISKLTQAQDSVSTELQRLDASTERCLNAVDTEFAEIIAKIERRRSELQAAVTAAARDKKHVLEEQHSLIEAEKSKVERECEGLQYQVEVRNITQRINSLSDQLDAATALSEPKENAFITFEFNHNDALSQLEQALNNLGRVRSSTTLPGLCRARLKDLAIVKLQATVTVETVDYHGHPRNVGGDLVGAELTLADNIHTENQSAPIETEVKDLENGTYEIYFRPPSANRYVLKVSVFERPIKDYPLFFDATEHNEPIKVYGRRGNGKDEFHQPVSVAVDDEGMIYILDTGNSRIKVLNCDLEFQRHINNEGLEGRSCTGIGISQQGLVVVNWRTRTITEMTSLGDTIRSFSHNAFQEPIDIAVDKSYGHILVADNGQSCVFVFDSDGKILFQVGKRGTFKLISSVTVGPDGEILVADSRIQVFSAKGDFSEEIYLEGKGKGIYGGIAVDMDGKILGTRTDKGRSIIQVLKLGGGNILTEIDSHSSKLRRPAGIAVLPDNHLVVVDLGNDCIKKYRYW</sequence>
<dbReference type="Pfam" id="PF13445">
    <property type="entry name" value="zf-RING_UBOX"/>
    <property type="match status" value="1"/>
</dbReference>
<dbReference type="CDD" id="cd00190">
    <property type="entry name" value="Tryp_SPc"/>
    <property type="match status" value="1"/>
</dbReference>
<dbReference type="SMART" id="SM00020">
    <property type="entry name" value="Tryp_SPc"/>
    <property type="match status" value="1"/>
</dbReference>
<dbReference type="InterPro" id="IPR027370">
    <property type="entry name" value="Znf-RING_euk"/>
</dbReference>
<comment type="subcellular location">
    <subcellularLocation>
        <location evidence="1">Secreted</location>
        <location evidence="1">Extracellular space</location>
    </subcellularLocation>
</comment>
<dbReference type="SUPFAM" id="SSF57850">
    <property type="entry name" value="RING/U-box"/>
    <property type="match status" value="1"/>
</dbReference>
<dbReference type="PROSITE" id="PS00134">
    <property type="entry name" value="TRYPSIN_HIS"/>
    <property type="match status" value="1"/>
</dbReference>
<evidence type="ECO:0000256" key="14">
    <source>
        <dbReference type="ARBA" id="ARBA00044036"/>
    </source>
</evidence>
<dbReference type="InterPro" id="IPR001314">
    <property type="entry name" value="Peptidase_S1A"/>
</dbReference>
<keyword evidence="4" id="KW-0964">Secreted</keyword>
<evidence type="ECO:0000256" key="7">
    <source>
        <dbReference type="ARBA" id="ARBA00022723"/>
    </source>
</evidence>
<dbReference type="SUPFAM" id="SSF81296">
    <property type="entry name" value="E set domains"/>
    <property type="match status" value="1"/>
</dbReference>
<gene>
    <name evidence="24" type="ORF">EAI_16578</name>
</gene>
<organism evidence="25">
    <name type="scientific">Harpegnathos saltator</name>
    <name type="common">Jerdon's jumping ant</name>
    <dbReference type="NCBI Taxonomy" id="610380"/>
    <lineage>
        <taxon>Eukaryota</taxon>
        <taxon>Metazoa</taxon>
        <taxon>Ecdysozoa</taxon>
        <taxon>Arthropoda</taxon>
        <taxon>Hexapoda</taxon>
        <taxon>Insecta</taxon>
        <taxon>Pterygota</taxon>
        <taxon>Neoptera</taxon>
        <taxon>Endopterygota</taxon>
        <taxon>Hymenoptera</taxon>
        <taxon>Apocrita</taxon>
        <taxon>Aculeata</taxon>
        <taxon>Formicoidea</taxon>
        <taxon>Formicidae</taxon>
        <taxon>Ponerinae</taxon>
        <taxon>Ponerini</taxon>
        <taxon>Harpegnathos</taxon>
    </lineage>
</organism>
<dbReference type="InterPro" id="IPR017907">
    <property type="entry name" value="Znf_RING_CS"/>
</dbReference>
<dbReference type="Gene3D" id="3.30.160.60">
    <property type="entry name" value="Classic Zinc Finger"/>
    <property type="match status" value="1"/>
</dbReference>
<evidence type="ECO:0000256" key="18">
    <source>
        <dbReference type="RuleBase" id="RU363034"/>
    </source>
</evidence>
<dbReference type="SUPFAM" id="SSF57845">
    <property type="entry name" value="B-box zinc-binding domain"/>
    <property type="match status" value="1"/>
</dbReference>
<keyword evidence="8" id="KW-0677">Repeat</keyword>
<dbReference type="InParanoid" id="E2BNV4"/>
<name>E2BNV4_HARSA</name>
<keyword evidence="13" id="KW-1015">Disulfide bond</keyword>
<dbReference type="Pfam" id="PF00089">
    <property type="entry name" value="Trypsin"/>
    <property type="match status" value="1"/>
</dbReference>
<dbReference type="OrthoDB" id="252722at2759"/>
<evidence type="ECO:0000313" key="25">
    <source>
        <dbReference type="Proteomes" id="UP000008237"/>
    </source>
</evidence>
<evidence type="ECO:0000256" key="9">
    <source>
        <dbReference type="ARBA" id="ARBA00022771"/>
    </source>
</evidence>
<dbReference type="OMA" id="QYKGNFL"/>
<comment type="similarity">
    <text evidence="2">Belongs to the peptidase S1 family.</text>
</comment>
<keyword evidence="9 15" id="KW-0863">Zinc-finger</keyword>
<dbReference type="GO" id="GO:0008270">
    <property type="term" value="F:zinc ion binding"/>
    <property type="evidence" value="ECO:0007669"/>
    <property type="project" value="UniProtKB-KW"/>
</dbReference>
<dbReference type="Gene3D" id="2.120.10.30">
    <property type="entry name" value="TolB, C-terminal domain"/>
    <property type="match status" value="1"/>
</dbReference>
<dbReference type="Gene3D" id="3.30.40.10">
    <property type="entry name" value="Zinc/RING finger domain, C3HC4 (zinc finger)"/>
    <property type="match status" value="1"/>
</dbReference>
<dbReference type="InterPro" id="IPR011042">
    <property type="entry name" value="6-blade_b-propeller_TolB-like"/>
</dbReference>
<evidence type="ECO:0000256" key="4">
    <source>
        <dbReference type="ARBA" id="ARBA00022525"/>
    </source>
</evidence>
<evidence type="ECO:0000256" key="5">
    <source>
        <dbReference type="ARBA" id="ARBA00022553"/>
    </source>
</evidence>
<dbReference type="PANTHER" id="PTHR24276">
    <property type="entry name" value="POLYSERASE-RELATED"/>
    <property type="match status" value="1"/>
</dbReference>
<feature type="domain" description="RING-type" evidence="21">
    <location>
        <begin position="326"/>
        <end position="374"/>
    </location>
</feature>
<evidence type="ECO:0000256" key="3">
    <source>
        <dbReference type="ARBA" id="ARBA00008518"/>
    </source>
</evidence>
<dbReference type="InterPro" id="IPR009003">
    <property type="entry name" value="Peptidase_S1_PA"/>
</dbReference>
<dbReference type="FunFam" id="2.40.10.10:FF:000047">
    <property type="entry name" value="Trypsin eta"/>
    <property type="match status" value="1"/>
</dbReference>
<evidence type="ECO:0000256" key="12">
    <source>
        <dbReference type="ARBA" id="ARBA00022833"/>
    </source>
</evidence>
<dbReference type="GO" id="GO:0004252">
    <property type="term" value="F:serine-type endopeptidase activity"/>
    <property type="evidence" value="ECO:0007669"/>
    <property type="project" value="UniProtKB-EC"/>
</dbReference>
<dbReference type="InterPro" id="IPR017868">
    <property type="entry name" value="Filamin/ABP280_repeat-like"/>
</dbReference>
<keyword evidence="6 18" id="KW-0645">Protease</keyword>
<dbReference type="Pfam" id="PF00630">
    <property type="entry name" value="Filamin"/>
    <property type="match status" value="1"/>
</dbReference>
<dbReference type="SMART" id="SM00184">
    <property type="entry name" value="RING"/>
    <property type="match status" value="1"/>
</dbReference>
<dbReference type="PRINTS" id="PR00722">
    <property type="entry name" value="CHYMOTRYPSIN"/>
</dbReference>
<dbReference type="PANTHER" id="PTHR24276:SF96">
    <property type="entry name" value="PEPTIDASE S1 DOMAIN-CONTAINING PROTEIN"/>
    <property type="match status" value="1"/>
</dbReference>
<dbReference type="SMART" id="SM00557">
    <property type="entry name" value="IG_FLMN"/>
    <property type="match status" value="1"/>
</dbReference>
<dbReference type="PROSITE" id="PS50089">
    <property type="entry name" value="ZF_RING_2"/>
    <property type="match status" value="1"/>
</dbReference>
<evidence type="ECO:0000256" key="1">
    <source>
        <dbReference type="ARBA" id="ARBA00004239"/>
    </source>
</evidence>
<dbReference type="InterPro" id="IPR018114">
    <property type="entry name" value="TRYPSIN_HIS"/>
</dbReference>
<dbReference type="InterPro" id="IPR013083">
    <property type="entry name" value="Znf_RING/FYVE/PHD"/>
</dbReference>
<dbReference type="EMBL" id="GL449507">
    <property type="protein sequence ID" value="EFN82637.1"/>
    <property type="molecule type" value="Genomic_DNA"/>
</dbReference>
<evidence type="ECO:0000256" key="8">
    <source>
        <dbReference type="ARBA" id="ARBA00022737"/>
    </source>
</evidence>
<dbReference type="CDD" id="cd16579">
    <property type="entry name" value="RING-HC_PML_C-V"/>
    <property type="match status" value="1"/>
</dbReference>
<dbReference type="InterPro" id="IPR043504">
    <property type="entry name" value="Peptidase_S1_PA_chymotrypsin"/>
</dbReference>
<keyword evidence="12" id="KW-0862">Zinc</keyword>
<dbReference type="InterPro" id="IPR001258">
    <property type="entry name" value="NHL_repeat"/>
</dbReference>
<dbReference type="InterPro" id="IPR000315">
    <property type="entry name" value="Znf_B-box"/>
</dbReference>
<dbReference type="InterPro" id="IPR014756">
    <property type="entry name" value="Ig_E-set"/>
</dbReference>
<dbReference type="SUPFAM" id="SSF101898">
    <property type="entry name" value="NHL repeat"/>
    <property type="match status" value="1"/>
</dbReference>
<keyword evidence="25" id="KW-1185">Reference proteome</keyword>
<protein>
    <recommendedName>
        <fullName evidence="14">chymotrypsin</fullName>
        <ecNumber evidence="14">3.4.21.1</ecNumber>
    </recommendedName>
</protein>
<feature type="repeat" description="Filamin" evidence="16">
    <location>
        <begin position="619"/>
        <end position="720"/>
    </location>
</feature>
<evidence type="ECO:0000256" key="15">
    <source>
        <dbReference type="PROSITE-ProRule" id="PRU00024"/>
    </source>
</evidence>
<proteinExistence type="inferred from homology"/>
<dbReference type="InterPro" id="IPR001841">
    <property type="entry name" value="Znf_RING"/>
</dbReference>
<reference evidence="24 25" key="1">
    <citation type="journal article" date="2010" name="Science">
        <title>Genomic comparison of the ants Camponotus floridanus and Harpegnathos saltator.</title>
        <authorList>
            <person name="Bonasio R."/>
            <person name="Zhang G."/>
            <person name="Ye C."/>
            <person name="Mutti N.S."/>
            <person name="Fang X."/>
            <person name="Qin N."/>
            <person name="Donahue G."/>
            <person name="Yang P."/>
            <person name="Li Q."/>
            <person name="Li C."/>
            <person name="Zhang P."/>
            <person name="Huang Z."/>
            <person name="Berger S.L."/>
            <person name="Reinberg D."/>
            <person name="Wang J."/>
            <person name="Liebig J."/>
        </authorList>
    </citation>
    <scope>NUCLEOTIDE SEQUENCE [LARGE SCALE GENOMIC DNA]</scope>
    <source>
        <strain evidence="24 25">R22 G/1</strain>
    </source>
</reference>
<dbReference type="PROSITE" id="PS50240">
    <property type="entry name" value="TRYPSIN_DOM"/>
    <property type="match status" value="1"/>
</dbReference>
<evidence type="ECO:0000256" key="6">
    <source>
        <dbReference type="ARBA" id="ARBA00022670"/>
    </source>
</evidence>
<evidence type="ECO:0000256" key="19">
    <source>
        <dbReference type="SAM" id="Coils"/>
    </source>
</evidence>
<feature type="region of interest" description="Disordered" evidence="20">
    <location>
        <begin position="58"/>
        <end position="78"/>
    </location>
</feature>
<dbReference type="STRING" id="610380.E2BNV4"/>
<feature type="repeat" description="NHL" evidence="17">
    <location>
        <begin position="814"/>
        <end position="856"/>
    </location>
</feature>
<evidence type="ECO:0000256" key="20">
    <source>
        <dbReference type="SAM" id="MobiDB-lite"/>
    </source>
</evidence>
<dbReference type="PROSITE" id="PS50119">
    <property type="entry name" value="ZF_BBOX"/>
    <property type="match status" value="1"/>
</dbReference>
<dbReference type="MEROPS" id="S01.438"/>
<dbReference type="PROSITE" id="PS00518">
    <property type="entry name" value="ZF_RING_1"/>
    <property type="match status" value="1"/>
</dbReference>
<dbReference type="Gene3D" id="2.40.10.10">
    <property type="entry name" value="Trypsin-like serine proteases"/>
    <property type="match status" value="2"/>
</dbReference>
<feature type="domain" description="B box-type" evidence="22">
    <location>
        <begin position="411"/>
        <end position="453"/>
    </location>
</feature>
<evidence type="ECO:0000256" key="13">
    <source>
        <dbReference type="ARBA" id="ARBA00023157"/>
    </source>
</evidence>
<evidence type="ECO:0000256" key="11">
    <source>
        <dbReference type="ARBA" id="ARBA00022825"/>
    </source>
</evidence>
<dbReference type="Proteomes" id="UP000008237">
    <property type="component" value="Unassembled WGS sequence"/>
</dbReference>
<keyword evidence="5" id="KW-0597">Phosphoprotein</keyword>
<dbReference type="GO" id="GO:0016485">
    <property type="term" value="P:protein processing"/>
    <property type="evidence" value="ECO:0007669"/>
    <property type="project" value="UniProtKB-ARBA"/>
</dbReference>
<dbReference type="Gene3D" id="2.60.40.10">
    <property type="entry name" value="Immunoglobulins"/>
    <property type="match status" value="1"/>
</dbReference>
<dbReference type="InterPro" id="IPR001298">
    <property type="entry name" value="Filamin/ABP280_rpt"/>
</dbReference>
<keyword evidence="7" id="KW-0479">Metal-binding</keyword>
<dbReference type="PROSITE" id="PS51125">
    <property type="entry name" value="NHL"/>
    <property type="match status" value="3"/>
</dbReference>
<dbReference type="CDD" id="cd14961">
    <property type="entry name" value="NHL_TRIM32_like"/>
    <property type="match status" value="1"/>
</dbReference>
<keyword evidence="19" id="KW-0175">Coiled coil</keyword>
<comment type="similarity">
    <text evidence="3">Belongs to the TRIM/RBCC family.</text>
</comment>
<dbReference type="Pfam" id="PF01436">
    <property type="entry name" value="NHL"/>
    <property type="match status" value="3"/>
</dbReference>
<feature type="repeat" description="NHL" evidence="17">
    <location>
        <begin position="860"/>
        <end position="896"/>
    </location>
</feature>
<keyword evidence="11 18" id="KW-0720">Serine protease</keyword>
<feature type="repeat" description="NHL" evidence="17">
    <location>
        <begin position="727"/>
        <end position="770"/>
    </location>
</feature>
<accession>E2BNV4</accession>
<evidence type="ECO:0000259" key="23">
    <source>
        <dbReference type="PROSITE" id="PS50240"/>
    </source>
</evidence>
<dbReference type="SUPFAM" id="SSF50494">
    <property type="entry name" value="Trypsin-like serine proteases"/>
    <property type="match status" value="1"/>
</dbReference>
<evidence type="ECO:0000256" key="2">
    <source>
        <dbReference type="ARBA" id="ARBA00007664"/>
    </source>
</evidence>
<dbReference type="EC" id="3.4.21.1" evidence="14"/>
<evidence type="ECO:0000256" key="16">
    <source>
        <dbReference type="PROSITE-ProRule" id="PRU00087"/>
    </source>
</evidence>
<keyword evidence="10 18" id="KW-0378">Hydrolase</keyword>
<evidence type="ECO:0000313" key="24">
    <source>
        <dbReference type="EMBL" id="EFN82637.1"/>
    </source>
</evidence>
<dbReference type="PROSITE" id="PS00135">
    <property type="entry name" value="TRYPSIN_SER"/>
    <property type="match status" value="1"/>
</dbReference>
<evidence type="ECO:0000259" key="21">
    <source>
        <dbReference type="PROSITE" id="PS50089"/>
    </source>
</evidence>
<feature type="domain" description="Peptidase S1" evidence="23">
    <location>
        <begin position="75"/>
        <end position="294"/>
    </location>
</feature>
<dbReference type="InterPro" id="IPR001254">
    <property type="entry name" value="Trypsin_dom"/>
</dbReference>
<dbReference type="InterPro" id="IPR013783">
    <property type="entry name" value="Ig-like_fold"/>
</dbReference>
<feature type="coiled-coil region" evidence="19">
    <location>
        <begin position="508"/>
        <end position="580"/>
    </location>
</feature>
<evidence type="ECO:0000256" key="10">
    <source>
        <dbReference type="ARBA" id="ARBA00022801"/>
    </source>
</evidence>
<dbReference type="AlphaFoldDB" id="E2BNV4"/>
<dbReference type="InterPro" id="IPR033116">
    <property type="entry name" value="TRYPSIN_SER"/>
</dbReference>
<dbReference type="GO" id="GO:0005576">
    <property type="term" value="C:extracellular region"/>
    <property type="evidence" value="ECO:0007669"/>
    <property type="project" value="UniProtKB-SubCell"/>
</dbReference>
<evidence type="ECO:0000259" key="22">
    <source>
        <dbReference type="PROSITE" id="PS50119"/>
    </source>
</evidence>
<evidence type="ECO:0000256" key="17">
    <source>
        <dbReference type="PROSITE-ProRule" id="PRU00504"/>
    </source>
</evidence>
<dbReference type="InterPro" id="IPR050430">
    <property type="entry name" value="Peptidase_S1"/>
</dbReference>
<dbReference type="PROSITE" id="PS50194">
    <property type="entry name" value="FILAMIN_REPEAT"/>
    <property type="match status" value="1"/>
</dbReference>